<evidence type="ECO:0000256" key="4">
    <source>
        <dbReference type="SAM" id="Phobius"/>
    </source>
</evidence>
<gene>
    <name evidence="5" type="ORF">GS4_11_03410</name>
</gene>
<feature type="region of interest" description="Disordered" evidence="3">
    <location>
        <begin position="1"/>
        <end position="161"/>
    </location>
</feature>
<dbReference type="GO" id="GO:0016020">
    <property type="term" value="C:membrane"/>
    <property type="evidence" value="ECO:0007669"/>
    <property type="project" value="UniProtKB-SubCell"/>
</dbReference>
<dbReference type="eggNOG" id="ENOG5033RPS">
    <property type="taxonomic scope" value="Bacteria"/>
</dbReference>
<keyword evidence="6" id="KW-1185">Reference proteome</keyword>
<dbReference type="STRING" id="1223545.GS4_11_03410"/>
<dbReference type="Proteomes" id="UP000011666">
    <property type="component" value="Unassembled WGS sequence"/>
</dbReference>
<feature type="compositionally biased region" description="Low complexity" evidence="3">
    <location>
        <begin position="144"/>
        <end position="161"/>
    </location>
</feature>
<comment type="caution">
    <text evidence="5">The sequence shown here is derived from an EMBL/GenBank/DDBJ whole genome shotgun (WGS) entry which is preliminary data.</text>
</comment>
<evidence type="ECO:0000256" key="1">
    <source>
        <dbReference type="ARBA" id="ARBA00004370"/>
    </source>
</evidence>
<keyword evidence="2 4" id="KW-0472">Membrane</keyword>
<dbReference type="EMBL" id="BANX01000011">
    <property type="protein sequence ID" value="GAC68069.1"/>
    <property type="molecule type" value="Genomic_DNA"/>
</dbReference>
<dbReference type="AlphaFoldDB" id="M0QHZ3"/>
<evidence type="ECO:0000313" key="5">
    <source>
        <dbReference type="EMBL" id="GAC68069.1"/>
    </source>
</evidence>
<keyword evidence="4" id="KW-1133">Transmembrane helix</keyword>
<organism evidence="5 6">
    <name type="scientific">Gordonia soli NBRC 108243</name>
    <dbReference type="NCBI Taxonomy" id="1223545"/>
    <lineage>
        <taxon>Bacteria</taxon>
        <taxon>Bacillati</taxon>
        <taxon>Actinomycetota</taxon>
        <taxon>Actinomycetes</taxon>
        <taxon>Mycobacteriales</taxon>
        <taxon>Gordoniaceae</taxon>
        <taxon>Gordonia</taxon>
    </lineage>
</organism>
<keyword evidence="4" id="KW-0812">Transmembrane</keyword>
<dbReference type="PANTHER" id="PTHR37042:SF4">
    <property type="entry name" value="OUTER MEMBRANE PROTEIN RV1973"/>
    <property type="match status" value="1"/>
</dbReference>
<evidence type="ECO:0000256" key="3">
    <source>
        <dbReference type="SAM" id="MobiDB-lite"/>
    </source>
</evidence>
<dbReference type="PANTHER" id="PTHR37042">
    <property type="entry name" value="OUTER MEMBRANE PROTEIN RV1973"/>
    <property type="match status" value="1"/>
</dbReference>
<accession>M0QHZ3</accession>
<feature type="compositionally biased region" description="Polar residues" evidence="3">
    <location>
        <begin position="44"/>
        <end position="77"/>
    </location>
</feature>
<evidence type="ECO:0000313" key="6">
    <source>
        <dbReference type="Proteomes" id="UP000011666"/>
    </source>
</evidence>
<evidence type="ECO:0000256" key="2">
    <source>
        <dbReference type="ARBA" id="ARBA00023136"/>
    </source>
</evidence>
<comment type="subcellular location">
    <subcellularLocation>
        <location evidence="1">Membrane</location>
    </subcellularLocation>
</comment>
<protein>
    <submittedName>
        <fullName evidence="5">Uncharacterized protein</fullName>
    </submittedName>
</protein>
<reference evidence="5 6" key="1">
    <citation type="submission" date="2013-01" db="EMBL/GenBank/DDBJ databases">
        <title>Whole genome shotgun sequence of Gordonia soli NBRC 108243.</title>
        <authorList>
            <person name="Isaki-Nakamura S."/>
            <person name="Hosoyama A."/>
            <person name="Tsuchikane K."/>
            <person name="Ando Y."/>
            <person name="Baba S."/>
            <person name="Ohji S."/>
            <person name="Hamada M."/>
            <person name="Tamura T."/>
            <person name="Yamazoe A."/>
            <person name="Yamazaki S."/>
            <person name="Fujita N."/>
        </authorList>
    </citation>
    <scope>NUCLEOTIDE SEQUENCE [LARGE SCALE GENOMIC DNA]</scope>
    <source>
        <strain evidence="5 6">NBRC 108243</strain>
    </source>
</reference>
<feature type="compositionally biased region" description="Low complexity" evidence="3">
    <location>
        <begin position="78"/>
        <end position="112"/>
    </location>
</feature>
<feature type="transmembrane region" description="Helical" evidence="4">
    <location>
        <begin position="176"/>
        <end position="200"/>
    </location>
</feature>
<sequence>MTPPGADVETDSTTEPVAPAKRSSAKPVRRAPIGRGRRTGGKNSGTVPSTKRQRSGSGESSVESTPTAGTEPTSTPGADSDASTTDRAASTTDSVGPDTSAAPASAVATTVASEDDPAASVVEPDPTDVERNLGYRARRRRNRSAGAGSATAGAATAGAEAGVRYRGRDSRGARRWVLGALAVVLIIAGVVVSTLFAIGISRADAENDRRAEYSAFARDMLVNLTSLNSAKADEALKYYEQNTSGRARQQMQDSMPQTVELIKKSNTDTESSIIADAVTKAEPEEGTVIAVLGWRQVSREPNAQPIYQTFRWRVNITRINGALKMTNFEWVT</sequence>
<name>M0QHZ3_9ACTN</name>
<proteinExistence type="predicted"/>